<sequence>MVRLAAICWAIWKSRNSVCFQKKVIRSPTEIICLACTFLLYWTELQKIGDKMALEAGTEALKAVALHFHPRERRAGDVGSLLLQ</sequence>
<organism evidence="1 2">
    <name type="scientific">Panicum hallii var. hallii</name>
    <dbReference type="NCBI Taxonomy" id="1504633"/>
    <lineage>
        <taxon>Eukaryota</taxon>
        <taxon>Viridiplantae</taxon>
        <taxon>Streptophyta</taxon>
        <taxon>Embryophyta</taxon>
        <taxon>Tracheophyta</taxon>
        <taxon>Spermatophyta</taxon>
        <taxon>Magnoliopsida</taxon>
        <taxon>Liliopsida</taxon>
        <taxon>Poales</taxon>
        <taxon>Poaceae</taxon>
        <taxon>PACMAD clade</taxon>
        <taxon>Panicoideae</taxon>
        <taxon>Panicodae</taxon>
        <taxon>Paniceae</taxon>
        <taxon>Panicinae</taxon>
        <taxon>Panicum</taxon>
        <taxon>Panicum sect. Panicum</taxon>
    </lineage>
</organism>
<dbReference type="Proteomes" id="UP000244336">
    <property type="component" value="Chromosome 4"/>
</dbReference>
<name>A0A2T7DXE9_9POAL</name>
<dbReference type="OrthoDB" id="676037at2759"/>
<gene>
    <name evidence="1" type="ORF">GQ55_4G108900</name>
</gene>
<proteinExistence type="predicted"/>
<dbReference type="Gramene" id="PUZ60249">
    <property type="protein sequence ID" value="PUZ60249"/>
    <property type="gene ID" value="GQ55_4G108900"/>
</dbReference>
<dbReference type="AlphaFoldDB" id="A0A2T7DXE9"/>
<accession>A0A2T7DXE9</accession>
<keyword evidence="2" id="KW-1185">Reference proteome</keyword>
<reference evidence="1 2" key="1">
    <citation type="submission" date="2018-04" db="EMBL/GenBank/DDBJ databases">
        <title>WGS assembly of Panicum hallii var. hallii HAL2.</title>
        <authorList>
            <person name="Lovell J."/>
            <person name="Jenkins J."/>
            <person name="Lowry D."/>
            <person name="Mamidi S."/>
            <person name="Sreedasyam A."/>
            <person name="Weng X."/>
            <person name="Barry K."/>
            <person name="Bonette J."/>
            <person name="Campitelli B."/>
            <person name="Daum C."/>
            <person name="Gordon S."/>
            <person name="Gould B."/>
            <person name="Lipzen A."/>
            <person name="MacQueen A."/>
            <person name="Palacio-Mejia J."/>
            <person name="Plott C."/>
            <person name="Shakirov E."/>
            <person name="Shu S."/>
            <person name="Yoshinaga Y."/>
            <person name="Zane M."/>
            <person name="Rokhsar D."/>
            <person name="Grimwood J."/>
            <person name="Schmutz J."/>
            <person name="Juenger T."/>
        </authorList>
    </citation>
    <scope>NUCLEOTIDE SEQUENCE [LARGE SCALE GENOMIC DNA]</scope>
    <source>
        <strain evidence="2">cv. HAL2</strain>
    </source>
</reference>
<evidence type="ECO:0000313" key="2">
    <source>
        <dbReference type="Proteomes" id="UP000244336"/>
    </source>
</evidence>
<dbReference type="EMBL" id="CM009752">
    <property type="protein sequence ID" value="PUZ60249.1"/>
    <property type="molecule type" value="Genomic_DNA"/>
</dbReference>
<protein>
    <submittedName>
        <fullName evidence="1">Uncharacterized protein</fullName>
    </submittedName>
</protein>
<dbReference type="STRING" id="1504633.A0A2T7DXE9"/>
<evidence type="ECO:0000313" key="1">
    <source>
        <dbReference type="EMBL" id="PUZ60249.1"/>
    </source>
</evidence>